<protein>
    <submittedName>
        <fullName evidence="2">Uncharacterized protein</fullName>
    </submittedName>
</protein>
<name>A0A8J8CEI5_9EURY</name>
<organism evidence="2 3">
    <name type="scientific">Haloarcula salinisoli</name>
    <dbReference type="NCBI Taxonomy" id="2487746"/>
    <lineage>
        <taxon>Archaea</taxon>
        <taxon>Methanobacteriati</taxon>
        <taxon>Methanobacteriota</taxon>
        <taxon>Stenosarchaea group</taxon>
        <taxon>Halobacteria</taxon>
        <taxon>Halobacteriales</taxon>
        <taxon>Haloarculaceae</taxon>
        <taxon>Haloarcula</taxon>
    </lineage>
</organism>
<comment type="caution">
    <text evidence="2">The sequence shown here is derived from an EMBL/GenBank/DDBJ whole genome shotgun (WGS) entry which is preliminary data.</text>
</comment>
<proteinExistence type="predicted"/>
<dbReference type="Proteomes" id="UP000783863">
    <property type="component" value="Unassembled WGS sequence"/>
</dbReference>
<feature type="compositionally biased region" description="Polar residues" evidence="1">
    <location>
        <begin position="585"/>
        <end position="595"/>
    </location>
</feature>
<sequence length="729" mass="85219">MRGDHLEKTFLKERILPLLFNRKSATIFRSARNALKSHGTTVRELQQQYDSTDKTDDVFWESVADVISDAYDVSFSEFSEVEFEEFVRELLDARFDKEFRVNDIRKLDEGTAIDDFLSEVDKEDNIVLNSNDSDPRIIYVGEKSSREYVEPLRPTEEEYYPPLLLEINEAEDEIRLSGNKTQRNGFVYATHDYDNIVLQDEEPDSYDDLDIDPLFVQKLKSHDVFLRDIRISGGNSNISLSVSSGEGVIEVQEFVDYDLLIQDKQDLLAVDKCKFVYVTEEEDVEFELNFQTFSRTSDNREFIKISLEISETEQELRDTIEDILERYGIDVYEPYHKPPSYYFNKLLTTHKNYRDKYYNSLENIDSDTGMNKLVDKGIINPDSKEEDIPLNKESLMKEIHSVLSDATGEDIEIGGRQHRIADIEEPEESRIQLTVKSYSDDAEDSHRRFYRVIIPFRARPDKFEKIYNIILTQVNYHRILISESHTDVVRYIVRATRRKLRFQQEMLVEKEARRSVKILQDYYSEPEQFRESHDSKQQAGYDIEDHVNVVLRYLFRDYLPGGGKNEADGRLKLNGSHYLVDSKQSKSIPQTQLTKSKQDLEDSGSSVFTESDQMVFVVSKELLFSNTESGSLNKDARERIERDTDFSFHFISVEAISNLYDIFSENTNIISSNSKANGEILSHIQSMIDESQFSEDCEDLTENEEKYIAKIRRTIDDSDYMPEDRYRYF</sequence>
<accession>A0A8J8CEI5</accession>
<gene>
    <name evidence="2" type="ORF">EGD98_19185</name>
</gene>
<keyword evidence="3" id="KW-1185">Reference proteome</keyword>
<dbReference type="AlphaFoldDB" id="A0A8J8CEI5"/>
<feature type="region of interest" description="Disordered" evidence="1">
    <location>
        <begin position="583"/>
        <end position="604"/>
    </location>
</feature>
<dbReference type="EMBL" id="RKLQ01000005">
    <property type="protein sequence ID" value="MBX0305770.1"/>
    <property type="molecule type" value="Genomic_DNA"/>
</dbReference>
<dbReference type="RefSeq" id="WP_220589963.1">
    <property type="nucleotide sequence ID" value="NZ_RKLQ01000005.1"/>
</dbReference>
<evidence type="ECO:0000256" key="1">
    <source>
        <dbReference type="SAM" id="MobiDB-lite"/>
    </source>
</evidence>
<evidence type="ECO:0000313" key="3">
    <source>
        <dbReference type="Proteomes" id="UP000783863"/>
    </source>
</evidence>
<reference evidence="2" key="1">
    <citation type="submission" date="2021-06" db="EMBL/GenBank/DDBJ databases">
        <title>Halomicroarcula sp. F24A a new haloarchaeum isolated from saline soil.</title>
        <authorList>
            <person name="Duran-Viseras A."/>
            <person name="Sanchez-Porro C."/>
            <person name="Ventosa A."/>
        </authorList>
    </citation>
    <scope>NUCLEOTIDE SEQUENCE</scope>
    <source>
        <strain evidence="2">F24A</strain>
    </source>
</reference>
<evidence type="ECO:0000313" key="2">
    <source>
        <dbReference type="EMBL" id="MBX0305770.1"/>
    </source>
</evidence>